<gene>
    <name evidence="2" type="ORF">GOODEAATRI_026032</name>
</gene>
<proteinExistence type="predicted"/>
<dbReference type="EMBL" id="JAHRIO010093116">
    <property type="protein sequence ID" value="MEQ2189510.1"/>
    <property type="molecule type" value="Genomic_DNA"/>
</dbReference>
<accession>A0ABV0Q172</accession>
<reference evidence="2 3" key="1">
    <citation type="submission" date="2021-06" db="EMBL/GenBank/DDBJ databases">
        <authorList>
            <person name="Palmer J.M."/>
        </authorList>
    </citation>
    <scope>NUCLEOTIDE SEQUENCE [LARGE SCALE GENOMIC DNA]</scope>
    <source>
        <strain evidence="2 3">GA_2019</strain>
        <tissue evidence="2">Muscle</tissue>
    </source>
</reference>
<name>A0ABV0Q172_9TELE</name>
<evidence type="ECO:0000313" key="2">
    <source>
        <dbReference type="EMBL" id="MEQ2189510.1"/>
    </source>
</evidence>
<protein>
    <submittedName>
        <fullName evidence="2">Uncharacterized protein</fullName>
    </submittedName>
</protein>
<feature type="compositionally biased region" description="Polar residues" evidence="1">
    <location>
        <begin position="72"/>
        <end position="81"/>
    </location>
</feature>
<feature type="compositionally biased region" description="Basic and acidic residues" evidence="1">
    <location>
        <begin position="94"/>
        <end position="103"/>
    </location>
</feature>
<organism evidence="2 3">
    <name type="scientific">Goodea atripinnis</name>
    <dbReference type="NCBI Taxonomy" id="208336"/>
    <lineage>
        <taxon>Eukaryota</taxon>
        <taxon>Metazoa</taxon>
        <taxon>Chordata</taxon>
        <taxon>Craniata</taxon>
        <taxon>Vertebrata</taxon>
        <taxon>Euteleostomi</taxon>
        <taxon>Actinopterygii</taxon>
        <taxon>Neopterygii</taxon>
        <taxon>Teleostei</taxon>
        <taxon>Neoteleostei</taxon>
        <taxon>Acanthomorphata</taxon>
        <taxon>Ovalentaria</taxon>
        <taxon>Atherinomorphae</taxon>
        <taxon>Cyprinodontiformes</taxon>
        <taxon>Goodeidae</taxon>
        <taxon>Goodea</taxon>
    </lineage>
</organism>
<feature type="region of interest" description="Disordered" evidence="1">
    <location>
        <begin position="71"/>
        <end position="114"/>
    </location>
</feature>
<sequence>MCHHWRNCFPPTMIEDKHETSKHYGLYNLGVLIWSYLTEYLLTCQRIFYTLINSFTFYTAYSRAGQGGAGTYLQQSTSERQGTPWAGRQSIARQHRDIQDKQPCRHPFTPKGNL</sequence>
<comment type="caution">
    <text evidence="2">The sequence shown here is derived from an EMBL/GenBank/DDBJ whole genome shotgun (WGS) entry which is preliminary data.</text>
</comment>
<evidence type="ECO:0000313" key="3">
    <source>
        <dbReference type="Proteomes" id="UP001476798"/>
    </source>
</evidence>
<evidence type="ECO:0000256" key="1">
    <source>
        <dbReference type="SAM" id="MobiDB-lite"/>
    </source>
</evidence>
<dbReference type="Proteomes" id="UP001476798">
    <property type="component" value="Unassembled WGS sequence"/>
</dbReference>
<keyword evidence="3" id="KW-1185">Reference proteome</keyword>